<dbReference type="Proteomes" id="UP000094056">
    <property type="component" value="Unassembled WGS sequence"/>
</dbReference>
<sequence>MKKLSFSVITLLVLSFMFIGNMAVQASVDGKPSTDYQGKTGFLPDISEFKIDIEKPKKEIHNSLNTAKPLRESFHQAIEEIQTSLEAVKQNRTPETQRQLHNVFSKNIFKIEKKMVGVTKEKYRIKDSFEEIDREFKRAKGSLDSKLQKLSEDTEINSKMLEELQKKSGELARRYLENPTDELKSELDMLRKQRDSLSYSTQQIPGQVDGIKKAVAMLDKQGTYYHQLGNHVDHLLEKLDVQRQKFASVAEVYNMLVGISETTWSFSGDTTPTEWYAQVEEVWNIVDSFSGIMDEVTDELTKFSSASIDGNSIEIMEVNWNDDLEEWIKKQAETYY</sequence>
<evidence type="ECO:0000313" key="2">
    <source>
        <dbReference type="EMBL" id="ODS34094.1"/>
    </source>
</evidence>
<keyword evidence="1" id="KW-0732">Signal</keyword>
<feature type="chain" id="PRO_5009140120" evidence="1">
    <location>
        <begin position="27"/>
        <end position="336"/>
    </location>
</feature>
<evidence type="ECO:0000256" key="1">
    <source>
        <dbReference type="SAM" id="SignalP"/>
    </source>
</evidence>
<evidence type="ECO:0000313" key="3">
    <source>
        <dbReference type="Proteomes" id="UP000094056"/>
    </source>
</evidence>
<dbReference type="EMBL" id="MAYW01000013">
    <property type="protein sequence ID" value="ODS34094.1"/>
    <property type="molecule type" value="Genomic_DNA"/>
</dbReference>
<reference evidence="2 3" key="1">
    <citation type="submission" date="2016-07" db="EMBL/GenBank/DDBJ databases">
        <title>Draft genome of Scalindua rubra, obtained from a brine-seawater interface in the Red Sea, sheds light on salt adaptation in anammox bacteria.</title>
        <authorList>
            <person name="Speth D.R."/>
            <person name="Lagkouvardos I."/>
            <person name="Wang Y."/>
            <person name="Qian P.-Y."/>
            <person name="Dutilh B.E."/>
            <person name="Jetten M.S."/>
        </authorList>
    </citation>
    <scope>NUCLEOTIDE SEQUENCE [LARGE SCALE GENOMIC DNA]</scope>
    <source>
        <strain evidence="2">BSI-1</strain>
    </source>
</reference>
<name>A0A1E3XGP8_9BACT</name>
<organism evidence="2 3">
    <name type="scientific">Candidatus Scalindua rubra</name>
    <dbReference type="NCBI Taxonomy" id="1872076"/>
    <lineage>
        <taxon>Bacteria</taxon>
        <taxon>Pseudomonadati</taxon>
        <taxon>Planctomycetota</taxon>
        <taxon>Candidatus Brocadiia</taxon>
        <taxon>Candidatus Brocadiales</taxon>
        <taxon>Candidatus Scalinduaceae</taxon>
        <taxon>Candidatus Scalindua</taxon>
    </lineage>
</organism>
<comment type="caution">
    <text evidence="2">The sequence shown here is derived from an EMBL/GenBank/DDBJ whole genome shotgun (WGS) entry which is preliminary data.</text>
</comment>
<gene>
    <name evidence="2" type="primary">smc_2</name>
    <name evidence="2" type="ORF">SCARUB_00767</name>
</gene>
<proteinExistence type="predicted"/>
<protein>
    <submittedName>
        <fullName evidence="2">Chromosome partition protein Smc</fullName>
    </submittedName>
</protein>
<accession>A0A1E3XGP8</accession>
<feature type="signal peptide" evidence="1">
    <location>
        <begin position="1"/>
        <end position="26"/>
    </location>
</feature>
<dbReference type="AlphaFoldDB" id="A0A1E3XGP8"/>